<sequence length="169" mass="18699">MRRLLARLLPAVAVAVAALVPAGTARAADGAPYVRVHLDQIIAYDLEESGHDEIFVRMYHDGSGKPFQAWPMKEGDELSVAARDCVSFREACPAGTNQRSGGGFYAPRYPTNLKFLYVQLWEDDLAGDDLLMNVPVGLRPISEEQRIVEEAQIGGHHYVLKFTLTPVYL</sequence>
<gene>
    <name evidence="2" type="ORF">D5H75_11465</name>
</gene>
<proteinExistence type="predicted"/>
<accession>A0A3A4BFY7</accession>
<dbReference type="AlphaFoldDB" id="A0A3A4BFY7"/>
<protein>
    <submittedName>
        <fullName evidence="2">Uncharacterized protein</fullName>
    </submittedName>
</protein>
<evidence type="ECO:0000256" key="1">
    <source>
        <dbReference type="SAM" id="SignalP"/>
    </source>
</evidence>
<keyword evidence="3" id="KW-1185">Reference proteome</keyword>
<name>A0A3A4BFY7_9ACTN</name>
<comment type="caution">
    <text evidence="2">The sequence shown here is derived from an EMBL/GenBank/DDBJ whole genome shotgun (WGS) entry which is preliminary data.</text>
</comment>
<feature type="chain" id="PRO_5017291741" evidence="1">
    <location>
        <begin position="28"/>
        <end position="169"/>
    </location>
</feature>
<dbReference type="Proteomes" id="UP000265768">
    <property type="component" value="Unassembled WGS sequence"/>
</dbReference>
<reference evidence="2 3" key="1">
    <citation type="submission" date="2018-09" db="EMBL/GenBank/DDBJ databases">
        <title>YIM 75507 draft genome.</title>
        <authorList>
            <person name="Tang S."/>
            <person name="Feng Y."/>
        </authorList>
    </citation>
    <scope>NUCLEOTIDE SEQUENCE [LARGE SCALE GENOMIC DNA]</scope>
    <source>
        <strain evidence="2 3">YIM 75507</strain>
    </source>
</reference>
<keyword evidence="1" id="KW-0732">Signal</keyword>
<evidence type="ECO:0000313" key="2">
    <source>
        <dbReference type="EMBL" id="RJL33402.1"/>
    </source>
</evidence>
<feature type="signal peptide" evidence="1">
    <location>
        <begin position="1"/>
        <end position="27"/>
    </location>
</feature>
<organism evidence="2 3">
    <name type="scientific">Bailinhaonella thermotolerans</name>
    <dbReference type="NCBI Taxonomy" id="1070861"/>
    <lineage>
        <taxon>Bacteria</taxon>
        <taxon>Bacillati</taxon>
        <taxon>Actinomycetota</taxon>
        <taxon>Actinomycetes</taxon>
        <taxon>Streptosporangiales</taxon>
        <taxon>Streptosporangiaceae</taxon>
        <taxon>Bailinhaonella</taxon>
    </lineage>
</organism>
<dbReference type="RefSeq" id="WP_119926361.1">
    <property type="nucleotide sequence ID" value="NZ_QZEY01000003.1"/>
</dbReference>
<evidence type="ECO:0000313" key="3">
    <source>
        <dbReference type="Proteomes" id="UP000265768"/>
    </source>
</evidence>
<dbReference type="EMBL" id="QZEY01000003">
    <property type="protein sequence ID" value="RJL33402.1"/>
    <property type="molecule type" value="Genomic_DNA"/>
</dbReference>
<dbReference type="OrthoDB" id="9975533at2"/>